<sequence length="187" mass="21821">MKSYNFLLIFLLALFMGCEKESLLLEYRIEEGLEVYVDRFFLEAEKRGVFIEKENLILEFTEVINDDFCGQCERPKRNRAGQRIVSISTDPICWFRESDQNKEALVFHELGHCLLGRDHKDDLFPSGAPRSIMTTILEGPYQPCIYVFGGEEDVKKCNLTVRREYYIDELFDENLSTVPEWALPGEN</sequence>
<evidence type="ECO:0000313" key="1">
    <source>
        <dbReference type="EMBL" id="KPM47831.1"/>
    </source>
</evidence>
<dbReference type="PATRIC" id="fig|1605367.3.peg.3658"/>
<protein>
    <submittedName>
        <fullName evidence="1">Uncharacterized protein</fullName>
    </submittedName>
</protein>
<dbReference type="PROSITE" id="PS51257">
    <property type="entry name" value="PROKAR_LIPOPROTEIN"/>
    <property type="match status" value="1"/>
</dbReference>
<keyword evidence="2" id="KW-1185">Reference proteome</keyword>
<comment type="caution">
    <text evidence="1">The sequence shown here is derived from an EMBL/GenBank/DDBJ whole genome shotgun (WGS) entry which is preliminary data.</text>
</comment>
<accession>A0A0P7BKP1</accession>
<organism evidence="1 2">
    <name type="scientific">Jiulongibacter sediminis</name>
    <dbReference type="NCBI Taxonomy" id="1605367"/>
    <lineage>
        <taxon>Bacteria</taxon>
        <taxon>Pseudomonadati</taxon>
        <taxon>Bacteroidota</taxon>
        <taxon>Cytophagia</taxon>
        <taxon>Cytophagales</taxon>
        <taxon>Leadbetterellaceae</taxon>
        <taxon>Jiulongibacter</taxon>
    </lineage>
</organism>
<gene>
    <name evidence="1" type="ORF">AFM12_11315</name>
</gene>
<dbReference type="EMBL" id="LGTQ01000009">
    <property type="protein sequence ID" value="KPM47831.1"/>
    <property type="molecule type" value="Genomic_DNA"/>
</dbReference>
<name>A0A0P7BKP1_9BACT</name>
<proteinExistence type="predicted"/>
<dbReference type="RefSeq" id="WP_055148251.1">
    <property type="nucleotide sequence ID" value="NZ_JXSZ01000009.1"/>
</dbReference>
<dbReference type="AlphaFoldDB" id="A0A0P7BKP1"/>
<dbReference type="OrthoDB" id="5295861at2"/>
<evidence type="ECO:0000313" key="2">
    <source>
        <dbReference type="Proteomes" id="UP000050454"/>
    </source>
</evidence>
<reference evidence="1 2" key="1">
    <citation type="submission" date="2015-07" db="EMBL/GenBank/DDBJ databases">
        <title>The draft genome sequence of Leadbetterella sp. JN14-9.</title>
        <authorList>
            <person name="Liu Y."/>
            <person name="Du J."/>
            <person name="Shao Z."/>
        </authorList>
    </citation>
    <scope>NUCLEOTIDE SEQUENCE [LARGE SCALE GENOMIC DNA]</scope>
    <source>
        <strain evidence="1 2">JN14-9</strain>
    </source>
</reference>
<dbReference type="Proteomes" id="UP000050454">
    <property type="component" value="Unassembled WGS sequence"/>
</dbReference>